<dbReference type="GO" id="GO:0031588">
    <property type="term" value="C:nucleotide-activated protein kinase complex"/>
    <property type="evidence" value="ECO:0007669"/>
    <property type="project" value="TreeGrafter"/>
</dbReference>
<dbReference type="CDD" id="cd02859">
    <property type="entry name" value="E_set_AMPKbeta_like_N"/>
    <property type="match status" value="1"/>
</dbReference>
<dbReference type="InterPro" id="IPR014756">
    <property type="entry name" value="Ig_E-set"/>
</dbReference>
<dbReference type="InterPro" id="IPR050827">
    <property type="entry name" value="CRP1_MDG1_kinase"/>
</dbReference>
<dbReference type="GO" id="GO:0005737">
    <property type="term" value="C:cytoplasm"/>
    <property type="evidence" value="ECO:0007669"/>
    <property type="project" value="TreeGrafter"/>
</dbReference>
<dbReference type="Proteomes" id="UP000292082">
    <property type="component" value="Unassembled WGS sequence"/>
</dbReference>
<sequence length="90" mass="10252">MFELTAPPHRPYHDASDVIVTGSFDNWSSSRHLTRTNSGSFEGTVQIPWGEKVQYKYIVDGRWTTTDDRPTELDSVGNLNNVFRAPVRPE</sequence>
<dbReference type="STRING" id="114155.A0A4Q9NQL2"/>
<dbReference type="PANTHER" id="PTHR10343">
    <property type="entry name" value="5'-AMP-ACTIVATED PROTEIN KINASE , BETA SUBUNIT"/>
    <property type="match status" value="1"/>
</dbReference>
<dbReference type="AlphaFoldDB" id="A0A4Q9NQL2"/>
<feature type="non-terminal residue" evidence="1">
    <location>
        <position position="90"/>
    </location>
</feature>
<dbReference type="InterPro" id="IPR013783">
    <property type="entry name" value="Ig-like_fold"/>
</dbReference>
<evidence type="ECO:0000313" key="1">
    <source>
        <dbReference type="EMBL" id="TBU61350.1"/>
    </source>
</evidence>
<dbReference type="SUPFAM" id="SSF81296">
    <property type="entry name" value="E set domains"/>
    <property type="match status" value="1"/>
</dbReference>
<dbReference type="InterPro" id="IPR032640">
    <property type="entry name" value="AMPK1_CBM"/>
</dbReference>
<dbReference type="EMBL" id="ML145099">
    <property type="protein sequence ID" value="TBU61350.1"/>
    <property type="molecule type" value="Genomic_DNA"/>
</dbReference>
<accession>A0A4Q9NQL2</accession>
<dbReference type="Gene3D" id="2.60.40.10">
    <property type="entry name" value="Immunoglobulins"/>
    <property type="match status" value="1"/>
</dbReference>
<dbReference type="GO" id="GO:0019901">
    <property type="term" value="F:protein kinase binding"/>
    <property type="evidence" value="ECO:0007669"/>
    <property type="project" value="TreeGrafter"/>
</dbReference>
<organism evidence="1 2">
    <name type="scientific">Dichomitus squalens</name>
    <dbReference type="NCBI Taxonomy" id="114155"/>
    <lineage>
        <taxon>Eukaryota</taxon>
        <taxon>Fungi</taxon>
        <taxon>Dikarya</taxon>
        <taxon>Basidiomycota</taxon>
        <taxon>Agaricomycotina</taxon>
        <taxon>Agaricomycetes</taxon>
        <taxon>Polyporales</taxon>
        <taxon>Polyporaceae</taxon>
        <taxon>Dichomitus</taxon>
    </lineage>
</organism>
<gene>
    <name evidence="1" type="ORF">BD310DRAFT_813644</name>
</gene>
<protein>
    <submittedName>
        <fullName evidence="1">Immunoglobulin E-set</fullName>
    </submittedName>
</protein>
<proteinExistence type="predicted"/>
<dbReference type="GO" id="GO:0005634">
    <property type="term" value="C:nucleus"/>
    <property type="evidence" value="ECO:0007669"/>
    <property type="project" value="TreeGrafter"/>
</dbReference>
<dbReference type="PANTHER" id="PTHR10343:SF94">
    <property type="entry name" value="MDG1P"/>
    <property type="match status" value="1"/>
</dbReference>
<reference evidence="1 2" key="1">
    <citation type="submission" date="2019-01" db="EMBL/GenBank/DDBJ databases">
        <title>Draft genome sequences of three monokaryotic isolates of the white-rot basidiomycete fungus Dichomitus squalens.</title>
        <authorList>
            <consortium name="DOE Joint Genome Institute"/>
            <person name="Lopez S.C."/>
            <person name="Andreopoulos B."/>
            <person name="Pangilinan J."/>
            <person name="Lipzen A."/>
            <person name="Riley R."/>
            <person name="Ahrendt S."/>
            <person name="Ng V."/>
            <person name="Barry K."/>
            <person name="Daum C."/>
            <person name="Grigoriev I.V."/>
            <person name="Hilden K.S."/>
            <person name="Makela M.R."/>
            <person name="de Vries R.P."/>
        </authorList>
    </citation>
    <scope>NUCLEOTIDE SEQUENCE [LARGE SCALE GENOMIC DNA]</scope>
    <source>
        <strain evidence="1 2">CBS 464.89</strain>
    </source>
</reference>
<keyword evidence="2" id="KW-1185">Reference proteome</keyword>
<dbReference type="Pfam" id="PF16561">
    <property type="entry name" value="AMPK1_CBM"/>
    <property type="match status" value="1"/>
</dbReference>
<dbReference type="GO" id="GO:0007165">
    <property type="term" value="P:signal transduction"/>
    <property type="evidence" value="ECO:0007669"/>
    <property type="project" value="TreeGrafter"/>
</dbReference>
<evidence type="ECO:0000313" key="2">
    <source>
        <dbReference type="Proteomes" id="UP000292082"/>
    </source>
</evidence>
<name>A0A4Q9NQL2_9APHY</name>